<accession>A0A402B2F0</accession>
<name>A0A402B2F0_9CHLR</name>
<organism evidence="2 3">
    <name type="scientific">Dictyobacter alpinus</name>
    <dbReference type="NCBI Taxonomy" id="2014873"/>
    <lineage>
        <taxon>Bacteria</taxon>
        <taxon>Bacillati</taxon>
        <taxon>Chloroflexota</taxon>
        <taxon>Ktedonobacteria</taxon>
        <taxon>Ktedonobacterales</taxon>
        <taxon>Dictyobacteraceae</taxon>
        <taxon>Dictyobacter</taxon>
    </lineage>
</organism>
<dbReference type="AlphaFoldDB" id="A0A402B2F0"/>
<protein>
    <submittedName>
        <fullName evidence="2">Uncharacterized protein</fullName>
    </submittedName>
</protein>
<sequence length="136" mass="15995">MGSTTLIAVLDELRNRPLRVRPVRYMGREWWAIDTEDIWPGMVMDLRRLGFESVAMEENVLVRESSPTPELQMAGPNALEGLKPFPTIHPTIQIRRESYLTDYSNMDELTEFEYNEDEDDNADEWEEEDLDVREEE</sequence>
<dbReference type="EMBL" id="BIFT01000001">
    <property type="protein sequence ID" value="GCE25508.1"/>
    <property type="molecule type" value="Genomic_DNA"/>
</dbReference>
<dbReference type="Proteomes" id="UP000287171">
    <property type="component" value="Unassembled WGS sequence"/>
</dbReference>
<reference evidence="3" key="1">
    <citation type="submission" date="2018-12" db="EMBL/GenBank/DDBJ databases">
        <title>Tengunoibacter tsumagoiensis gen. nov., sp. nov., Dictyobacter kobayashii sp. nov., D. alpinus sp. nov., and D. joshuensis sp. nov. and description of Dictyobacteraceae fam. nov. within the order Ktedonobacterales isolated from Tengu-no-mugimeshi.</title>
        <authorList>
            <person name="Wang C.M."/>
            <person name="Zheng Y."/>
            <person name="Sakai Y."/>
            <person name="Toyoda A."/>
            <person name="Minakuchi Y."/>
            <person name="Abe K."/>
            <person name="Yokota A."/>
            <person name="Yabe S."/>
        </authorList>
    </citation>
    <scope>NUCLEOTIDE SEQUENCE [LARGE SCALE GENOMIC DNA]</scope>
    <source>
        <strain evidence="3">Uno16</strain>
    </source>
</reference>
<gene>
    <name evidence="2" type="ORF">KDA_09920</name>
</gene>
<keyword evidence="3" id="KW-1185">Reference proteome</keyword>
<proteinExistence type="predicted"/>
<evidence type="ECO:0000313" key="3">
    <source>
        <dbReference type="Proteomes" id="UP000287171"/>
    </source>
</evidence>
<feature type="region of interest" description="Disordered" evidence="1">
    <location>
        <begin position="113"/>
        <end position="136"/>
    </location>
</feature>
<comment type="caution">
    <text evidence="2">The sequence shown here is derived from an EMBL/GenBank/DDBJ whole genome shotgun (WGS) entry which is preliminary data.</text>
</comment>
<evidence type="ECO:0000256" key="1">
    <source>
        <dbReference type="SAM" id="MobiDB-lite"/>
    </source>
</evidence>
<evidence type="ECO:0000313" key="2">
    <source>
        <dbReference type="EMBL" id="GCE25508.1"/>
    </source>
</evidence>